<dbReference type="InterPro" id="IPR008271">
    <property type="entry name" value="Ser/Thr_kinase_AS"/>
</dbReference>
<dbReference type="InterPro" id="IPR017892">
    <property type="entry name" value="Pkinase_C"/>
</dbReference>
<dbReference type="GeneTree" id="ENSGT00940000168328"/>
<evidence type="ECO:0000256" key="13">
    <source>
        <dbReference type="ARBA" id="ARBA00047272"/>
    </source>
</evidence>
<evidence type="ECO:0000256" key="3">
    <source>
        <dbReference type="ARBA" id="ARBA00022527"/>
    </source>
</evidence>
<evidence type="ECO:0000256" key="6">
    <source>
        <dbReference type="ARBA" id="ARBA00022723"/>
    </source>
</evidence>
<dbReference type="PANTHER" id="PTHR24351">
    <property type="entry name" value="RIBOSOMAL PROTEIN S6 KINASE"/>
    <property type="match status" value="1"/>
</dbReference>
<feature type="domain" description="C2" evidence="19">
    <location>
        <begin position="1"/>
        <end position="116"/>
    </location>
</feature>
<protein>
    <recommendedName>
        <fullName evidence="2 15">Protein kinase C</fullName>
        <ecNumber evidence="2 15">2.7.11.13</ecNumber>
    </recommendedName>
</protein>
<sequence>MSGSFSGTVNVKLNEASDLRPTAFSKRLPGITVSTLDPYVEINIDDHIIGKTSTKSKTLSPIWEEEFSDHVVNAEVITFRVFHDASVGGDDFVADAQLALPTFFDEHHSQGKELWLDLEPTGRLKVTIKLQLGANASHKFKLKERKRGRRNAVRRRIHRVSGHKFLATYLRQPTFCSHCKDFIWGLVGKQGYQCQSCTCVVHKRCHELVLKKCPGCKTEIPNPSLGRINFNVPHKFRPHNYPFFTFCDHCGSLLYGLYSQGLQCKACKLNVHKRCAANISNSCGINEKQLADMLKEIGKLGINSGSSKKVRIMANLFSICVGGFGPQLVCTPLTCFIDSLAFNVSRVKCVGPNMFHRIDRFTPMGSVSNEVRFPVNGSATKQRLTSSNSNPSKTSVKLTDFIFIKVLGKGSFGKVMLAELRATKEIFAVKVLKKDVISAEDDVDCTMTEKRVLALEHPFLTSLHSCFQNRERLFFIMEYVNGGDLMFQIQKSRKFSEERSRFYAAEVILALQFLHKHGIVYRDIKLDNILLDQDGHCKLADFGMCREGVKDGNLATTFCGTPDYIAPEILQELDYGVSVDWWALGVLMYEMLAGQPPFEADNEDDLFESIMNDDVLYPVWLTKNAVNILEMFMTKKPARRLGCGSTGESAILQHPFFATMDWVALENKQIEPPFKPSVKNIYDTTNFDSDFTRMSPRFTPIPSQSLAAIHQTDFRGFSYVNPAYTGGLKSGSST</sequence>
<dbReference type="Pfam" id="PF00168">
    <property type="entry name" value="C2"/>
    <property type="match status" value="1"/>
</dbReference>
<feature type="domain" description="Phorbol-ester/DAG-type" evidence="21">
    <location>
        <begin position="162"/>
        <end position="213"/>
    </location>
</feature>
<dbReference type="PRINTS" id="PR00008">
    <property type="entry name" value="DAGPEDOMAIN"/>
</dbReference>
<dbReference type="PROSITE" id="PS00108">
    <property type="entry name" value="PROTEIN_KINASE_ST"/>
    <property type="match status" value="1"/>
</dbReference>
<dbReference type="InParanoid" id="H2YRH4"/>
<evidence type="ECO:0000256" key="10">
    <source>
        <dbReference type="ARBA" id="ARBA00022777"/>
    </source>
</evidence>
<dbReference type="InterPro" id="IPR020454">
    <property type="entry name" value="DAG/PE-bd"/>
</dbReference>
<dbReference type="InterPro" id="IPR000008">
    <property type="entry name" value="C2_dom"/>
</dbReference>
<evidence type="ECO:0000256" key="11">
    <source>
        <dbReference type="ARBA" id="ARBA00022833"/>
    </source>
</evidence>
<dbReference type="GO" id="GO:0008270">
    <property type="term" value="F:zinc ion binding"/>
    <property type="evidence" value="ECO:0007669"/>
    <property type="project" value="UniProtKB-KW"/>
</dbReference>
<evidence type="ECO:0000256" key="5">
    <source>
        <dbReference type="ARBA" id="ARBA00022679"/>
    </source>
</evidence>
<dbReference type="InterPro" id="IPR017441">
    <property type="entry name" value="Protein_kinase_ATP_BS"/>
</dbReference>
<dbReference type="AlphaFoldDB" id="H2YRH4"/>
<evidence type="ECO:0000259" key="20">
    <source>
        <dbReference type="PROSITE" id="PS50011"/>
    </source>
</evidence>
<dbReference type="SUPFAM" id="SSF56112">
    <property type="entry name" value="Protein kinase-like (PK-like)"/>
    <property type="match status" value="1"/>
</dbReference>
<evidence type="ECO:0000256" key="15">
    <source>
        <dbReference type="PIRNR" id="PIRNR000551"/>
    </source>
</evidence>
<comment type="catalytic activity">
    <reaction evidence="13 15">
        <text>L-threonyl-[protein] + ATP = O-phospho-L-threonyl-[protein] + ADP + H(+)</text>
        <dbReference type="Rhea" id="RHEA:46608"/>
        <dbReference type="Rhea" id="RHEA-COMP:11060"/>
        <dbReference type="Rhea" id="RHEA-COMP:11605"/>
        <dbReference type="ChEBI" id="CHEBI:15378"/>
        <dbReference type="ChEBI" id="CHEBI:30013"/>
        <dbReference type="ChEBI" id="CHEBI:30616"/>
        <dbReference type="ChEBI" id="CHEBI:61977"/>
        <dbReference type="ChEBI" id="CHEBI:456216"/>
        <dbReference type="EC" id="2.7.11.13"/>
    </reaction>
</comment>
<dbReference type="Gene3D" id="3.30.60.20">
    <property type="match status" value="2"/>
</dbReference>
<keyword evidence="24" id="KW-1185">Reference proteome</keyword>
<evidence type="ECO:0000256" key="9">
    <source>
        <dbReference type="ARBA" id="ARBA00022771"/>
    </source>
</evidence>
<comment type="similarity">
    <text evidence="1 15">Belongs to the protein kinase superfamily. AGC Ser/Thr protein kinase family. PKC subfamily.</text>
</comment>
<keyword evidence="6" id="KW-0479">Metal-binding</keyword>
<dbReference type="InterPro" id="IPR000961">
    <property type="entry name" value="AGC-kinase_C"/>
</dbReference>
<evidence type="ECO:0000259" key="21">
    <source>
        <dbReference type="PROSITE" id="PS50081"/>
    </source>
</evidence>
<evidence type="ECO:0000313" key="23">
    <source>
        <dbReference type="Ensembl" id="ENSCSAVP00000007934.1"/>
    </source>
</evidence>
<keyword evidence="11" id="KW-0862">Zinc</keyword>
<dbReference type="FunFam" id="3.30.60.20:FF:000003">
    <property type="entry name" value="Protein kinase C delta"/>
    <property type="match status" value="1"/>
</dbReference>
<keyword evidence="10 15" id="KW-0418">Kinase</keyword>
<dbReference type="InterPro" id="IPR011009">
    <property type="entry name" value="Kinase-like_dom_sf"/>
</dbReference>
<dbReference type="Gene3D" id="3.30.200.20">
    <property type="entry name" value="Phosphorylase Kinase, domain 1"/>
    <property type="match status" value="1"/>
</dbReference>
<dbReference type="Proteomes" id="UP000007875">
    <property type="component" value="Unassembled WGS sequence"/>
</dbReference>
<keyword evidence="8 15" id="KW-0547">Nucleotide-binding</keyword>
<dbReference type="PROSITE" id="PS00479">
    <property type="entry name" value="ZF_DAG_PE_1"/>
    <property type="match status" value="1"/>
</dbReference>
<evidence type="ECO:0000259" key="19">
    <source>
        <dbReference type="PROSITE" id="PS50004"/>
    </source>
</evidence>
<dbReference type="CDD" id="cd20835">
    <property type="entry name" value="C1_nPKC_epsilon-like_rpt1"/>
    <property type="match status" value="1"/>
</dbReference>
<evidence type="ECO:0000259" key="22">
    <source>
        <dbReference type="PROSITE" id="PS51285"/>
    </source>
</evidence>
<keyword evidence="4" id="KW-0597">Phosphoprotein</keyword>
<feature type="active site" description="Proton acceptor" evidence="16">
    <location>
        <position position="523"/>
    </location>
</feature>
<dbReference type="PROSITE" id="PS00107">
    <property type="entry name" value="PROTEIN_KINASE_ATP"/>
    <property type="match status" value="1"/>
</dbReference>
<dbReference type="FunCoup" id="H2YRH4">
    <property type="interactions" value="8"/>
</dbReference>
<evidence type="ECO:0000256" key="1">
    <source>
        <dbReference type="ARBA" id="ARBA00005490"/>
    </source>
</evidence>
<evidence type="ECO:0000256" key="4">
    <source>
        <dbReference type="ARBA" id="ARBA00022553"/>
    </source>
</evidence>
<dbReference type="Pfam" id="PF00069">
    <property type="entry name" value="Pkinase"/>
    <property type="match status" value="1"/>
</dbReference>
<dbReference type="FunFam" id="3.30.200.20:FF:000080">
    <property type="entry name" value="Protein kinase C"/>
    <property type="match status" value="1"/>
</dbReference>
<dbReference type="SMART" id="SM00133">
    <property type="entry name" value="S_TK_X"/>
    <property type="match status" value="1"/>
</dbReference>
<dbReference type="SMART" id="SM00220">
    <property type="entry name" value="S_TKc"/>
    <property type="match status" value="1"/>
</dbReference>
<dbReference type="CDD" id="cd04014">
    <property type="entry name" value="C2_PKC_epsilon"/>
    <property type="match status" value="1"/>
</dbReference>
<dbReference type="InterPro" id="IPR035892">
    <property type="entry name" value="C2_domain_sf"/>
</dbReference>
<dbReference type="FunFam" id="1.10.510.10:FF:000126">
    <property type="entry name" value="Protein kinase C epsilon"/>
    <property type="match status" value="1"/>
</dbReference>
<organism evidence="23 24">
    <name type="scientific">Ciona savignyi</name>
    <name type="common">Pacific transparent sea squirt</name>
    <dbReference type="NCBI Taxonomy" id="51511"/>
    <lineage>
        <taxon>Eukaryota</taxon>
        <taxon>Metazoa</taxon>
        <taxon>Chordata</taxon>
        <taxon>Tunicata</taxon>
        <taxon>Ascidiacea</taxon>
        <taxon>Phlebobranchia</taxon>
        <taxon>Cionidae</taxon>
        <taxon>Ciona</taxon>
    </lineage>
</organism>
<comment type="catalytic activity">
    <reaction evidence="14">
        <text>L-seryl-[protein] + ATP = O-phospho-L-seryl-[protein] + ADP + H(+)</text>
        <dbReference type="Rhea" id="RHEA:17989"/>
        <dbReference type="Rhea" id="RHEA-COMP:9863"/>
        <dbReference type="Rhea" id="RHEA-COMP:11604"/>
        <dbReference type="ChEBI" id="CHEBI:15378"/>
        <dbReference type="ChEBI" id="CHEBI:29999"/>
        <dbReference type="ChEBI" id="CHEBI:30616"/>
        <dbReference type="ChEBI" id="CHEBI:83421"/>
        <dbReference type="ChEBI" id="CHEBI:456216"/>
        <dbReference type="EC" id="2.7.11.13"/>
    </reaction>
</comment>
<dbReference type="InterPro" id="IPR014376">
    <property type="entry name" value="Prot_kin_PKC_delta"/>
</dbReference>
<dbReference type="GO" id="GO:0106310">
    <property type="term" value="F:protein serine kinase activity"/>
    <property type="evidence" value="ECO:0007669"/>
    <property type="project" value="RHEA"/>
</dbReference>
<evidence type="ECO:0000256" key="8">
    <source>
        <dbReference type="ARBA" id="ARBA00022741"/>
    </source>
</evidence>
<dbReference type="PROSITE" id="PS50004">
    <property type="entry name" value="C2"/>
    <property type="match status" value="1"/>
</dbReference>
<dbReference type="STRING" id="51511.ENSCSAVP00000007934"/>
<evidence type="ECO:0000256" key="2">
    <source>
        <dbReference type="ARBA" id="ARBA00012429"/>
    </source>
</evidence>
<dbReference type="PIRSF" id="PIRSF000551">
    <property type="entry name" value="PKC_delta"/>
    <property type="match status" value="1"/>
</dbReference>
<keyword evidence="3 15" id="KW-0723">Serine/threonine-protein kinase</keyword>
<dbReference type="SMART" id="SM00109">
    <property type="entry name" value="C1"/>
    <property type="match status" value="2"/>
</dbReference>
<evidence type="ECO:0000256" key="16">
    <source>
        <dbReference type="PIRSR" id="PIRSR000551-50"/>
    </source>
</evidence>
<keyword evidence="9" id="KW-0863">Zinc-finger</keyword>
<evidence type="ECO:0000256" key="17">
    <source>
        <dbReference type="PIRSR" id="PIRSR000551-51"/>
    </source>
</evidence>
<dbReference type="CDD" id="cd20838">
    <property type="entry name" value="C1_nPKC_epsilon-like_rpt2"/>
    <property type="match status" value="1"/>
</dbReference>
<dbReference type="Pfam" id="PF00433">
    <property type="entry name" value="Pkinase_C"/>
    <property type="match status" value="1"/>
</dbReference>
<keyword evidence="5 15" id="KW-0808">Transferase</keyword>
<dbReference type="PROSITE" id="PS50081">
    <property type="entry name" value="ZF_DAG_PE_2"/>
    <property type="match status" value="2"/>
</dbReference>
<evidence type="ECO:0000256" key="7">
    <source>
        <dbReference type="ARBA" id="ARBA00022737"/>
    </source>
</evidence>
<keyword evidence="12 15" id="KW-0067">ATP-binding</keyword>
<name>H2YRH4_CIOSA</name>
<reference evidence="23" key="3">
    <citation type="submission" date="2025-09" db="UniProtKB">
        <authorList>
            <consortium name="Ensembl"/>
        </authorList>
    </citation>
    <scope>IDENTIFICATION</scope>
</reference>
<reference evidence="24" key="1">
    <citation type="submission" date="2003-08" db="EMBL/GenBank/DDBJ databases">
        <authorList>
            <person name="Birren B."/>
            <person name="Nusbaum C."/>
            <person name="Abebe A."/>
            <person name="Abouelleil A."/>
            <person name="Adekoya E."/>
            <person name="Ait-zahra M."/>
            <person name="Allen N."/>
            <person name="Allen T."/>
            <person name="An P."/>
            <person name="Anderson M."/>
            <person name="Anderson S."/>
            <person name="Arachchi H."/>
            <person name="Armbruster J."/>
            <person name="Bachantsang P."/>
            <person name="Baldwin J."/>
            <person name="Barry A."/>
            <person name="Bayul T."/>
            <person name="Blitshsteyn B."/>
            <person name="Bloom T."/>
            <person name="Blye J."/>
            <person name="Boguslavskiy L."/>
            <person name="Borowsky M."/>
            <person name="Boukhgalter B."/>
            <person name="Brunache A."/>
            <person name="Butler J."/>
            <person name="Calixte N."/>
            <person name="Calvo S."/>
            <person name="Camarata J."/>
            <person name="Campo K."/>
            <person name="Chang J."/>
            <person name="Cheshatsang Y."/>
            <person name="Citroen M."/>
            <person name="Collymore A."/>
            <person name="Considine T."/>
            <person name="Cook A."/>
            <person name="Cooke P."/>
            <person name="Corum B."/>
            <person name="Cuomo C."/>
            <person name="David R."/>
            <person name="Dawoe T."/>
            <person name="Degray S."/>
            <person name="Dodge S."/>
            <person name="Dooley K."/>
            <person name="Dorje P."/>
            <person name="Dorjee K."/>
            <person name="Dorris L."/>
            <person name="Duffey N."/>
            <person name="Dupes A."/>
            <person name="Elkins T."/>
            <person name="Engels R."/>
            <person name="Erickson J."/>
            <person name="Farina A."/>
            <person name="Faro S."/>
            <person name="Ferreira P."/>
            <person name="Fischer H."/>
            <person name="Fitzgerald M."/>
            <person name="Foley K."/>
            <person name="Gage D."/>
            <person name="Galagan J."/>
            <person name="Gearin G."/>
            <person name="Gnerre S."/>
            <person name="Gnirke A."/>
            <person name="Goyette A."/>
            <person name="Graham J."/>
            <person name="Grandbois E."/>
            <person name="Gyaltsen K."/>
            <person name="Hafez N."/>
            <person name="Hagopian D."/>
            <person name="Hagos B."/>
            <person name="Hall J."/>
            <person name="Hatcher B."/>
            <person name="Heller A."/>
            <person name="Higgins H."/>
            <person name="Honan T."/>
            <person name="Horn A."/>
            <person name="Houde N."/>
            <person name="Hughes L."/>
            <person name="Hulme W."/>
            <person name="Husby E."/>
            <person name="Iliev I."/>
            <person name="Jaffe D."/>
            <person name="Jones C."/>
            <person name="Kamal M."/>
            <person name="Kamat A."/>
            <person name="Kamvysselis M."/>
            <person name="Karlsson E."/>
            <person name="Kells C."/>
            <person name="Kieu A."/>
            <person name="Kisner P."/>
            <person name="Kodira C."/>
            <person name="Kulbokas E."/>
            <person name="Labutti K."/>
            <person name="Lama D."/>
            <person name="Landers T."/>
            <person name="Leger J."/>
            <person name="Levine S."/>
            <person name="Lewis D."/>
            <person name="Lewis T."/>
            <person name="Lindblad-toh K."/>
            <person name="Liu X."/>
            <person name="Lokyitsang T."/>
            <person name="Lokyitsang Y."/>
            <person name="Lucien O."/>
            <person name="Lui A."/>
            <person name="Ma L.J."/>
            <person name="Mabbitt R."/>
            <person name="Macdonald J."/>
            <person name="Maclean C."/>
            <person name="Major J."/>
            <person name="Manning J."/>
            <person name="Marabella R."/>
            <person name="Maru K."/>
            <person name="Matthews C."/>
            <person name="Mauceli E."/>
            <person name="Mccarthy M."/>
            <person name="Mcdonough S."/>
            <person name="Mcghee T."/>
            <person name="Meldrim J."/>
            <person name="Meneus L."/>
            <person name="Mesirov J."/>
            <person name="Mihalev A."/>
            <person name="Mihova T."/>
            <person name="Mikkelsen T."/>
            <person name="Mlenga V."/>
            <person name="Moru K."/>
            <person name="Mozes J."/>
            <person name="Mulrain L."/>
            <person name="Munson G."/>
            <person name="Naylor J."/>
            <person name="Newes C."/>
            <person name="Nguyen C."/>
            <person name="Nguyen N."/>
            <person name="Nguyen T."/>
            <person name="Nicol R."/>
            <person name="Nielsen C."/>
            <person name="Nizzari M."/>
            <person name="Norbu C."/>
            <person name="Norbu N."/>
            <person name="O'donnell P."/>
            <person name="Okoawo O."/>
            <person name="O'leary S."/>
            <person name="Omotosho B."/>
            <person name="O'neill K."/>
            <person name="Osman S."/>
            <person name="Parker S."/>
            <person name="Perrin D."/>
            <person name="Phunkhang P."/>
            <person name="Piqani B."/>
            <person name="Purcell S."/>
            <person name="Rachupka T."/>
            <person name="Ramasamy U."/>
            <person name="Rameau R."/>
            <person name="Ray V."/>
            <person name="Raymond C."/>
            <person name="Retta R."/>
            <person name="Richardson S."/>
            <person name="Rise C."/>
            <person name="Rodriguez J."/>
            <person name="Rogers J."/>
            <person name="Rogov P."/>
            <person name="Rutman M."/>
            <person name="Schupbach R."/>
            <person name="Seaman C."/>
            <person name="Settipalli S."/>
            <person name="Sharpe T."/>
            <person name="Sheridan J."/>
            <person name="Sherpa N."/>
            <person name="Shi J."/>
            <person name="Smirnov S."/>
            <person name="Smith C."/>
            <person name="Sougnez C."/>
            <person name="Spencer B."/>
            <person name="Stalker J."/>
            <person name="Stange-thomann N."/>
            <person name="Stavropoulos S."/>
            <person name="Stetson K."/>
            <person name="Stone C."/>
            <person name="Stone S."/>
            <person name="Stubbs M."/>
            <person name="Talamas J."/>
            <person name="Tchuinga P."/>
            <person name="Tenzing P."/>
            <person name="Tesfaye S."/>
            <person name="Theodore J."/>
            <person name="Thoulutsang Y."/>
            <person name="Topham K."/>
            <person name="Towey S."/>
            <person name="Tsamla T."/>
            <person name="Tsomo N."/>
            <person name="Vallee D."/>
            <person name="Vassiliev H."/>
            <person name="Venkataraman V."/>
            <person name="Vinson J."/>
            <person name="Vo A."/>
            <person name="Wade C."/>
            <person name="Wang S."/>
            <person name="Wangchuk T."/>
            <person name="Wangdi T."/>
            <person name="Whittaker C."/>
            <person name="Wilkinson J."/>
            <person name="Wu Y."/>
            <person name="Wyman D."/>
            <person name="Yadav S."/>
            <person name="Yang S."/>
            <person name="Yang X."/>
            <person name="Yeager S."/>
            <person name="Yee E."/>
            <person name="Young G."/>
            <person name="Zainoun J."/>
            <person name="Zembeck L."/>
            <person name="Zimmer A."/>
            <person name="Zody M."/>
            <person name="Lander E."/>
        </authorList>
    </citation>
    <scope>NUCLEOTIDE SEQUENCE [LARGE SCALE GENOMIC DNA]</scope>
</reference>
<dbReference type="PROSITE" id="PS51285">
    <property type="entry name" value="AGC_KINASE_CTER"/>
    <property type="match status" value="1"/>
</dbReference>
<dbReference type="PROSITE" id="PS50011">
    <property type="entry name" value="PROTEIN_KINASE_DOM"/>
    <property type="match status" value="1"/>
</dbReference>
<dbReference type="CDD" id="cd05570">
    <property type="entry name" value="STKc_PKC"/>
    <property type="match status" value="1"/>
</dbReference>
<dbReference type="GO" id="GO:0007611">
    <property type="term" value="P:learning or memory"/>
    <property type="evidence" value="ECO:0007669"/>
    <property type="project" value="UniProtKB-ARBA"/>
</dbReference>
<dbReference type="FunFam" id="3.30.60.20:FF:000063">
    <property type="entry name" value="Protein kinase C"/>
    <property type="match status" value="1"/>
</dbReference>
<accession>H2YRH4</accession>
<reference evidence="23" key="2">
    <citation type="submission" date="2025-08" db="UniProtKB">
        <authorList>
            <consortium name="Ensembl"/>
        </authorList>
    </citation>
    <scope>IDENTIFICATION</scope>
</reference>
<dbReference type="Pfam" id="PF00130">
    <property type="entry name" value="C1_1"/>
    <property type="match status" value="2"/>
</dbReference>
<feature type="domain" description="AGC-kinase C-terminal" evidence="22">
    <location>
        <begin position="658"/>
        <end position="729"/>
    </location>
</feature>
<evidence type="ECO:0000256" key="12">
    <source>
        <dbReference type="ARBA" id="ARBA00022840"/>
    </source>
</evidence>
<dbReference type="InterPro" id="IPR000719">
    <property type="entry name" value="Prot_kinase_dom"/>
</dbReference>
<dbReference type="InterPro" id="IPR002219">
    <property type="entry name" value="PKC_DAG/PE"/>
</dbReference>
<dbReference type="GO" id="GO:0004697">
    <property type="term" value="F:diacylglycerol-dependent serine/threonine kinase activity"/>
    <property type="evidence" value="ECO:0007669"/>
    <property type="project" value="UniProtKB-EC"/>
</dbReference>
<dbReference type="EC" id="2.7.11.13" evidence="2 15"/>
<feature type="binding site" evidence="17">
    <location>
        <begin position="407"/>
        <end position="415"/>
    </location>
    <ligand>
        <name>ATP</name>
        <dbReference type="ChEBI" id="CHEBI:30616"/>
    </ligand>
</feature>
<evidence type="ECO:0000256" key="14">
    <source>
        <dbReference type="ARBA" id="ARBA00047470"/>
    </source>
</evidence>
<feature type="domain" description="Protein kinase" evidence="20">
    <location>
        <begin position="401"/>
        <end position="657"/>
    </location>
</feature>
<dbReference type="InterPro" id="IPR046349">
    <property type="entry name" value="C1-like_sf"/>
</dbReference>
<feature type="domain" description="Phorbol-ester/DAG-type" evidence="21">
    <location>
        <begin position="233"/>
        <end position="283"/>
    </location>
</feature>
<dbReference type="eggNOG" id="KOG0694">
    <property type="taxonomic scope" value="Eukaryota"/>
</dbReference>
<dbReference type="SMART" id="SM00239">
    <property type="entry name" value="C2"/>
    <property type="match status" value="1"/>
</dbReference>
<dbReference type="Gene3D" id="2.60.40.150">
    <property type="entry name" value="C2 domain"/>
    <property type="match status" value="1"/>
</dbReference>
<dbReference type="Ensembl" id="ENSCSAVT00000008040.1">
    <property type="protein sequence ID" value="ENSCSAVP00000007934.1"/>
    <property type="gene ID" value="ENSCSAVG00000004735.1"/>
</dbReference>
<dbReference type="SUPFAM" id="SSF57889">
    <property type="entry name" value="Cysteine-rich domain"/>
    <property type="match status" value="2"/>
</dbReference>
<keyword evidence="7" id="KW-0677">Repeat</keyword>
<evidence type="ECO:0000313" key="24">
    <source>
        <dbReference type="Proteomes" id="UP000007875"/>
    </source>
</evidence>
<dbReference type="SUPFAM" id="SSF49562">
    <property type="entry name" value="C2 domain (Calcium/lipid-binding domain, CaLB)"/>
    <property type="match status" value="1"/>
</dbReference>
<feature type="binding site" evidence="17 18">
    <location>
        <position position="430"/>
    </location>
    <ligand>
        <name>ATP</name>
        <dbReference type="ChEBI" id="CHEBI:30616"/>
    </ligand>
</feature>
<dbReference type="Gene3D" id="1.10.510.10">
    <property type="entry name" value="Transferase(Phosphotransferase) domain 1"/>
    <property type="match status" value="1"/>
</dbReference>
<evidence type="ECO:0000256" key="18">
    <source>
        <dbReference type="PROSITE-ProRule" id="PRU10141"/>
    </source>
</evidence>
<dbReference type="GO" id="GO:0005524">
    <property type="term" value="F:ATP binding"/>
    <property type="evidence" value="ECO:0007669"/>
    <property type="project" value="UniProtKB-UniRule"/>
</dbReference>
<proteinExistence type="inferred from homology"/>